<name>A0A1G8INU5_9RHOO</name>
<dbReference type="PANTHER" id="PTHR38034:SF1">
    <property type="entry name" value="INNER MEMBRANE PROTEIN YPJD"/>
    <property type="match status" value="1"/>
</dbReference>
<dbReference type="PANTHER" id="PTHR38034">
    <property type="entry name" value="INNER MEMBRANE PROTEIN YPJD"/>
    <property type="match status" value="1"/>
</dbReference>
<organism evidence="3 4">
    <name type="scientific">Propionivibrio dicarboxylicus</name>
    <dbReference type="NCBI Taxonomy" id="83767"/>
    <lineage>
        <taxon>Bacteria</taxon>
        <taxon>Pseudomonadati</taxon>
        <taxon>Pseudomonadota</taxon>
        <taxon>Betaproteobacteria</taxon>
        <taxon>Rhodocyclales</taxon>
        <taxon>Rhodocyclaceae</taxon>
        <taxon>Propionivibrio</taxon>
    </lineage>
</organism>
<feature type="transmembrane region" description="Helical" evidence="1">
    <location>
        <begin position="72"/>
        <end position="91"/>
    </location>
</feature>
<feature type="transmembrane region" description="Helical" evidence="1">
    <location>
        <begin position="6"/>
        <end position="26"/>
    </location>
</feature>
<protein>
    <submittedName>
        <fullName evidence="3">ABC-type uncharacterized transport system, permease component</fullName>
    </submittedName>
</protein>
<evidence type="ECO:0000313" key="4">
    <source>
        <dbReference type="Proteomes" id="UP000198607"/>
    </source>
</evidence>
<feature type="transmembrane region" description="Helical" evidence="1">
    <location>
        <begin position="185"/>
        <end position="207"/>
    </location>
</feature>
<keyword evidence="1" id="KW-0812">Transmembrane</keyword>
<dbReference type="RefSeq" id="WP_091938772.1">
    <property type="nucleotide sequence ID" value="NZ_FNCY01000014.1"/>
</dbReference>
<sequence length="278" mass="30959">MPDILLHLAFPILASILYAGLGWHFWRTRWHRPDPGSKNTMVPAERFGIALALLLQGLELHDALFGNGGMRFSFGLALALMLWLAALIYWLESFRSRMDGLQPAVLPVAALCALFPVFFPQTRIIAHADAFGFKLHFLAAMLAYSLFTLSAVQAVFMSVVEKKLHQKPLSPVLNSLPPLLRMEALLFQLIGAGFILLSVALGSGILFSETIFGQAVRIDHKTVFAFASWAVFAALLTGRHIYGWRGRMALRWTMTGFLFLLLAYVGSRFVIEVLLGRL</sequence>
<feature type="transmembrane region" description="Helical" evidence="1">
    <location>
        <begin position="137"/>
        <end position="160"/>
    </location>
</feature>
<feature type="transmembrane region" description="Helical" evidence="1">
    <location>
        <begin position="222"/>
        <end position="242"/>
    </location>
</feature>
<dbReference type="OrthoDB" id="9780793at2"/>
<proteinExistence type="predicted"/>
<dbReference type="Pfam" id="PF01578">
    <property type="entry name" value="Cytochrom_C_asm"/>
    <property type="match status" value="1"/>
</dbReference>
<evidence type="ECO:0000259" key="2">
    <source>
        <dbReference type="Pfam" id="PF01578"/>
    </source>
</evidence>
<keyword evidence="1" id="KW-1133">Transmembrane helix</keyword>
<dbReference type="Proteomes" id="UP000198607">
    <property type="component" value="Unassembled WGS sequence"/>
</dbReference>
<dbReference type="InterPro" id="IPR052372">
    <property type="entry name" value="YpjD/HemX"/>
</dbReference>
<keyword evidence="4" id="KW-1185">Reference proteome</keyword>
<dbReference type="STRING" id="83767.SAMN05660652_03046"/>
<feature type="transmembrane region" description="Helical" evidence="1">
    <location>
        <begin position="103"/>
        <end position="125"/>
    </location>
</feature>
<feature type="domain" description="Cytochrome c assembly protein" evidence="2">
    <location>
        <begin position="77"/>
        <end position="274"/>
    </location>
</feature>
<accession>A0A1G8INU5</accession>
<dbReference type="AlphaFoldDB" id="A0A1G8INU5"/>
<dbReference type="EMBL" id="FNCY01000014">
    <property type="protein sequence ID" value="SDI20585.1"/>
    <property type="molecule type" value="Genomic_DNA"/>
</dbReference>
<gene>
    <name evidence="3" type="ORF">SAMN05660652_03046</name>
</gene>
<dbReference type="GO" id="GO:0017004">
    <property type="term" value="P:cytochrome complex assembly"/>
    <property type="evidence" value="ECO:0007669"/>
    <property type="project" value="InterPro"/>
</dbReference>
<feature type="transmembrane region" description="Helical" evidence="1">
    <location>
        <begin position="249"/>
        <end position="271"/>
    </location>
</feature>
<dbReference type="GO" id="GO:0020037">
    <property type="term" value="F:heme binding"/>
    <property type="evidence" value="ECO:0007669"/>
    <property type="project" value="InterPro"/>
</dbReference>
<evidence type="ECO:0000256" key="1">
    <source>
        <dbReference type="SAM" id="Phobius"/>
    </source>
</evidence>
<keyword evidence="1" id="KW-0472">Membrane</keyword>
<evidence type="ECO:0000313" key="3">
    <source>
        <dbReference type="EMBL" id="SDI20585.1"/>
    </source>
</evidence>
<feature type="transmembrane region" description="Helical" evidence="1">
    <location>
        <begin position="47"/>
        <end position="66"/>
    </location>
</feature>
<dbReference type="InterPro" id="IPR002541">
    <property type="entry name" value="Cyt_c_assembly"/>
</dbReference>
<reference evidence="3 4" key="1">
    <citation type="submission" date="2016-10" db="EMBL/GenBank/DDBJ databases">
        <authorList>
            <person name="de Groot N.N."/>
        </authorList>
    </citation>
    <scope>NUCLEOTIDE SEQUENCE [LARGE SCALE GENOMIC DNA]</scope>
    <source>
        <strain evidence="3 4">DSM 5885</strain>
    </source>
</reference>